<organism evidence="1 2">
    <name type="scientific">Rothia aerolata</name>
    <dbReference type="NCBI Taxonomy" id="1812262"/>
    <lineage>
        <taxon>Bacteria</taxon>
        <taxon>Bacillati</taxon>
        <taxon>Actinomycetota</taxon>
        <taxon>Actinomycetes</taxon>
        <taxon>Micrococcales</taxon>
        <taxon>Micrococcaceae</taxon>
        <taxon>Rothia</taxon>
    </lineage>
</organism>
<proteinExistence type="predicted"/>
<reference evidence="1 2" key="1">
    <citation type="journal article" date="2014" name="Int. J. Syst. Evol. Microbiol.">
        <title>Complete genome sequence of Corynebacterium casei LMG S-19264T (=DSM 44701T), isolated from a smear-ripened cheese.</title>
        <authorList>
            <consortium name="US DOE Joint Genome Institute (JGI-PGF)"/>
            <person name="Walter F."/>
            <person name="Albersmeier A."/>
            <person name="Kalinowski J."/>
            <person name="Ruckert C."/>
        </authorList>
    </citation>
    <scope>NUCLEOTIDE SEQUENCE [LARGE SCALE GENOMIC DNA]</scope>
    <source>
        <strain evidence="1 2">CCM 8669</strain>
    </source>
</reference>
<dbReference type="GO" id="GO:0033499">
    <property type="term" value="P:galactose catabolic process via UDP-galactose, Leloir pathway"/>
    <property type="evidence" value="ECO:0007669"/>
    <property type="project" value="TreeGrafter"/>
</dbReference>
<dbReference type="GO" id="GO:0030246">
    <property type="term" value="F:carbohydrate binding"/>
    <property type="evidence" value="ECO:0007669"/>
    <property type="project" value="InterPro"/>
</dbReference>
<dbReference type="EMBL" id="BMDC01000004">
    <property type="protein sequence ID" value="GGH65889.1"/>
    <property type="molecule type" value="Genomic_DNA"/>
</dbReference>
<protein>
    <submittedName>
        <fullName evidence="1">Galactose mutarotase</fullName>
    </submittedName>
</protein>
<dbReference type="RefSeq" id="WP_188360196.1">
    <property type="nucleotide sequence ID" value="NZ_BMDC01000004.1"/>
</dbReference>
<dbReference type="SUPFAM" id="SSF74650">
    <property type="entry name" value="Galactose mutarotase-like"/>
    <property type="match status" value="1"/>
</dbReference>
<evidence type="ECO:0000313" key="2">
    <source>
        <dbReference type="Proteomes" id="UP000600171"/>
    </source>
</evidence>
<comment type="caution">
    <text evidence="1">The sequence shown here is derived from an EMBL/GenBank/DDBJ whole genome shotgun (WGS) entry which is preliminary data.</text>
</comment>
<dbReference type="Pfam" id="PF01263">
    <property type="entry name" value="Aldose_epim"/>
    <property type="match status" value="1"/>
</dbReference>
<accession>A0A917MX13</accession>
<dbReference type="GO" id="GO:0004034">
    <property type="term" value="F:aldose 1-epimerase activity"/>
    <property type="evidence" value="ECO:0007669"/>
    <property type="project" value="TreeGrafter"/>
</dbReference>
<keyword evidence="2" id="KW-1185">Reference proteome</keyword>
<dbReference type="PANTHER" id="PTHR10091:SF0">
    <property type="entry name" value="GALACTOSE MUTAROTASE"/>
    <property type="match status" value="1"/>
</dbReference>
<evidence type="ECO:0000313" key="1">
    <source>
        <dbReference type="EMBL" id="GGH65889.1"/>
    </source>
</evidence>
<dbReference type="InterPro" id="IPR014718">
    <property type="entry name" value="GH-type_carb-bd"/>
</dbReference>
<dbReference type="Proteomes" id="UP000600171">
    <property type="component" value="Unassembled WGS sequence"/>
</dbReference>
<dbReference type="AlphaFoldDB" id="A0A917MX13"/>
<dbReference type="PANTHER" id="PTHR10091">
    <property type="entry name" value="ALDOSE-1-EPIMERASE"/>
    <property type="match status" value="1"/>
</dbReference>
<dbReference type="InterPro" id="IPR037480">
    <property type="entry name" value="YihR-like"/>
</dbReference>
<dbReference type="GO" id="GO:0006006">
    <property type="term" value="P:glucose metabolic process"/>
    <property type="evidence" value="ECO:0007669"/>
    <property type="project" value="TreeGrafter"/>
</dbReference>
<gene>
    <name evidence="1" type="ORF">GCM10007359_19570</name>
</gene>
<dbReference type="Gene3D" id="2.70.98.10">
    <property type="match status" value="1"/>
</dbReference>
<dbReference type="InterPro" id="IPR008183">
    <property type="entry name" value="Aldose_1/G6P_1-epimerase"/>
</dbReference>
<dbReference type="CDD" id="cd09022">
    <property type="entry name" value="Aldose_epim_Ec_YihR"/>
    <property type="match status" value="1"/>
</dbReference>
<dbReference type="InterPro" id="IPR011013">
    <property type="entry name" value="Gal_mutarotase_sf_dom"/>
</dbReference>
<sequence>MTTANPQGSTATISAGGYTATIAQVGANLAELTGPSGRALVLPSPATAMREAACGAVLAPWPNRLEAGRYTWRGETYQVPIDEVERNNANHGLVLWQRWTFQDDAAAAESSQSITAVLDLVPTPGYPFALRLEATYTVSARGLETQIRASNRAQEPAPYALGAHPYLLAAGEPETPGAIDSWTFEAPVSTVLETNENLIPTGESELPEDLDLSAGVPLVGRDFDHAFGGIRHAESGETTAYLRSETGGVGLAFGPEVKWLQVYSDGPQRRGLAVEPMTSPANAFNTGRDLITLEPGASHTASWRIFEL</sequence>
<name>A0A917MX13_9MICC</name>